<accession>A0A162RXJ6</accession>
<protein>
    <submittedName>
        <fullName evidence="1">Uncharacterized protein</fullName>
    </submittedName>
</protein>
<dbReference type="Proteomes" id="UP000076858">
    <property type="component" value="Unassembled WGS sequence"/>
</dbReference>
<comment type="caution">
    <text evidence="1">The sequence shown here is derived from an EMBL/GenBank/DDBJ whole genome shotgun (WGS) entry which is preliminary data.</text>
</comment>
<evidence type="ECO:0000313" key="2">
    <source>
        <dbReference type="Proteomes" id="UP000076858"/>
    </source>
</evidence>
<name>A0A162RXJ6_9CRUS</name>
<reference evidence="1 2" key="1">
    <citation type="submission" date="2016-03" db="EMBL/GenBank/DDBJ databases">
        <title>EvidentialGene: Evidence-directed Construction of Genes on Genomes.</title>
        <authorList>
            <person name="Gilbert D.G."/>
            <person name="Choi J.-H."/>
            <person name="Mockaitis K."/>
            <person name="Colbourne J."/>
            <person name="Pfrender M."/>
        </authorList>
    </citation>
    <scope>NUCLEOTIDE SEQUENCE [LARGE SCALE GENOMIC DNA]</scope>
    <source>
        <strain evidence="1 2">Xinb3</strain>
        <tissue evidence="1">Complete organism</tissue>
    </source>
</reference>
<gene>
    <name evidence="1" type="ORF">APZ42_012339</name>
</gene>
<organism evidence="1 2">
    <name type="scientific">Daphnia magna</name>
    <dbReference type="NCBI Taxonomy" id="35525"/>
    <lineage>
        <taxon>Eukaryota</taxon>
        <taxon>Metazoa</taxon>
        <taxon>Ecdysozoa</taxon>
        <taxon>Arthropoda</taxon>
        <taxon>Crustacea</taxon>
        <taxon>Branchiopoda</taxon>
        <taxon>Diplostraca</taxon>
        <taxon>Cladocera</taxon>
        <taxon>Anomopoda</taxon>
        <taxon>Daphniidae</taxon>
        <taxon>Daphnia</taxon>
    </lineage>
</organism>
<evidence type="ECO:0000313" key="1">
    <source>
        <dbReference type="EMBL" id="KZS20864.1"/>
    </source>
</evidence>
<dbReference type="EMBL" id="LRGB01000096">
    <property type="protein sequence ID" value="KZS20864.1"/>
    <property type="molecule type" value="Genomic_DNA"/>
</dbReference>
<keyword evidence="2" id="KW-1185">Reference proteome</keyword>
<proteinExistence type="predicted"/>
<sequence length="52" mass="6287">MVARHGRTCLSRRWWLCVSCSTFSFLHTTFASNFTVILEKTYWLQHFKNNNF</sequence>
<dbReference type="AlphaFoldDB" id="A0A162RXJ6"/>